<gene>
    <name evidence="2" type="ORF">JXQ802_LOCUS14347</name>
    <name evidence="1" type="ORF">PYM288_LOCUS9016</name>
</gene>
<evidence type="ECO:0000313" key="4">
    <source>
        <dbReference type="Proteomes" id="UP000663870"/>
    </source>
</evidence>
<proteinExistence type="predicted"/>
<dbReference type="EMBL" id="CAJNOL010000320">
    <property type="protein sequence ID" value="CAF1004599.1"/>
    <property type="molecule type" value="Genomic_DNA"/>
</dbReference>
<protein>
    <recommendedName>
        <fullName evidence="5">Lipoprotein</fullName>
    </recommendedName>
</protein>
<organism evidence="1 3">
    <name type="scientific">Rotaria sordida</name>
    <dbReference type="NCBI Taxonomy" id="392033"/>
    <lineage>
        <taxon>Eukaryota</taxon>
        <taxon>Metazoa</taxon>
        <taxon>Spiralia</taxon>
        <taxon>Gnathifera</taxon>
        <taxon>Rotifera</taxon>
        <taxon>Eurotatoria</taxon>
        <taxon>Bdelloidea</taxon>
        <taxon>Philodinida</taxon>
        <taxon>Philodinidae</taxon>
        <taxon>Rotaria</taxon>
    </lineage>
</organism>
<dbReference type="Proteomes" id="UP000663854">
    <property type="component" value="Unassembled WGS sequence"/>
</dbReference>
<evidence type="ECO:0000313" key="3">
    <source>
        <dbReference type="Proteomes" id="UP000663854"/>
    </source>
</evidence>
<reference evidence="1" key="1">
    <citation type="submission" date="2021-02" db="EMBL/GenBank/DDBJ databases">
        <authorList>
            <person name="Nowell W R."/>
        </authorList>
    </citation>
    <scope>NUCLEOTIDE SEQUENCE</scope>
</reference>
<name>A0A813YZA5_9BILA</name>
<accession>A0A813YZA5</accession>
<dbReference type="InterPro" id="IPR039366">
    <property type="entry name" value="Pilotin"/>
</dbReference>
<dbReference type="Pfam" id="PF09619">
    <property type="entry name" value="YscW"/>
    <property type="match status" value="1"/>
</dbReference>
<comment type="caution">
    <text evidence="1">The sequence shown here is derived from an EMBL/GenBank/DDBJ whole genome shotgun (WGS) entry which is preliminary data.</text>
</comment>
<keyword evidence="4" id="KW-1185">Reference proteome</keyword>
<dbReference type="EMBL" id="CAJNOH010000126">
    <property type="protein sequence ID" value="CAF0890894.1"/>
    <property type="molecule type" value="Genomic_DNA"/>
</dbReference>
<dbReference type="Proteomes" id="UP000663870">
    <property type="component" value="Unassembled WGS sequence"/>
</dbReference>
<dbReference type="AlphaFoldDB" id="A0A813YZA5"/>
<evidence type="ECO:0008006" key="5">
    <source>
        <dbReference type="Google" id="ProtNLM"/>
    </source>
</evidence>
<evidence type="ECO:0000313" key="1">
    <source>
        <dbReference type="EMBL" id="CAF0890894.1"/>
    </source>
</evidence>
<sequence>MAAKATGTVVGKGGCEGDTFNGNETITISIQDTSRTCAPAITLGQQQITLKKGEKFPISFDIQYQKEEASKVPDHGLTLSARIEDDKGKLLYVNDTRTSAKGNKIEVIKV</sequence>
<evidence type="ECO:0000313" key="2">
    <source>
        <dbReference type="EMBL" id="CAF1004599.1"/>
    </source>
</evidence>